<dbReference type="Proteomes" id="UP000465866">
    <property type="component" value="Chromosome"/>
</dbReference>
<gene>
    <name evidence="3" type="ORF">MCOO_28700</name>
</gene>
<feature type="transmembrane region" description="Helical" evidence="2">
    <location>
        <begin position="35"/>
        <end position="60"/>
    </location>
</feature>
<keyword evidence="2" id="KW-1133">Transmembrane helix</keyword>
<name>A0A7I7KXP9_9MYCO</name>
<protein>
    <submittedName>
        <fullName evidence="3">Uncharacterized protein</fullName>
    </submittedName>
</protein>
<sequence>MRGMSETHEPSTPTSPGTPPPVVAPAPNSERLYQAAAWVAIIAGITLILVVLLKFAWVFWS</sequence>
<feature type="region of interest" description="Disordered" evidence="1">
    <location>
        <begin position="1"/>
        <end position="25"/>
    </location>
</feature>
<evidence type="ECO:0000256" key="2">
    <source>
        <dbReference type="SAM" id="Phobius"/>
    </source>
</evidence>
<keyword evidence="2" id="KW-0812">Transmembrane</keyword>
<keyword evidence="2" id="KW-0472">Membrane</keyword>
<accession>A0A7I7KXP9</accession>
<evidence type="ECO:0000313" key="3">
    <source>
        <dbReference type="EMBL" id="BBX46855.1"/>
    </source>
</evidence>
<keyword evidence="4" id="KW-1185">Reference proteome</keyword>
<proteinExistence type="predicted"/>
<reference evidence="3 4" key="1">
    <citation type="journal article" date="2019" name="Emerg. Microbes Infect.">
        <title>Comprehensive subspecies identification of 175 nontuberculous mycobacteria species based on 7547 genomic profiles.</title>
        <authorList>
            <person name="Matsumoto Y."/>
            <person name="Kinjo T."/>
            <person name="Motooka D."/>
            <person name="Nabeya D."/>
            <person name="Jung N."/>
            <person name="Uechi K."/>
            <person name="Horii T."/>
            <person name="Iida T."/>
            <person name="Fujita J."/>
            <person name="Nakamura S."/>
        </authorList>
    </citation>
    <scope>NUCLEOTIDE SEQUENCE [LARGE SCALE GENOMIC DNA]</scope>
    <source>
        <strain evidence="3 4">JCM 12404</strain>
    </source>
</reference>
<evidence type="ECO:0000313" key="4">
    <source>
        <dbReference type="Proteomes" id="UP000465866"/>
    </source>
</evidence>
<dbReference type="AlphaFoldDB" id="A0A7I7KXP9"/>
<dbReference type="EMBL" id="AP022569">
    <property type="protein sequence ID" value="BBX46855.1"/>
    <property type="molecule type" value="Genomic_DNA"/>
</dbReference>
<dbReference type="KEGG" id="mcoo:MCOO_28700"/>
<organism evidence="3 4">
    <name type="scientific">Mycobacterium cookii</name>
    <dbReference type="NCBI Taxonomy" id="1775"/>
    <lineage>
        <taxon>Bacteria</taxon>
        <taxon>Bacillati</taxon>
        <taxon>Actinomycetota</taxon>
        <taxon>Actinomycetes</taxon>
        <taxon>Mycobacteriales</taxon>
        <taxon>Mycobacteriaceae</taxon>
        <taxon>Mycobacterium</taxon>
    </lineage>
</organism>
<evidence type="ECO:0000256" key="1">
    <source>
        <dbReference type="SAM" id="MobiDB-lite"/>
    </source>
</evidence>